<evidence type="ECO:0000313" key="1">
    <source>
        <dbReference type="EMBL" id="EHY65526.1"/>
    </source>
</evidence>
<accession>H8ZCY6</accession>
<gene>
    <name evidence="1" type="ORF">NERG_01133</name>
</gene>
<proteinExistence type="predicted"/>
<organism evidence="1">
    <name type="scientific">Nematocida ausubeli (strain ATCC PRA-371 / ERTm2)</name>
    <name type="common">Nematode killer fungus</name>
    <dbReference type="NCBI Taxonomy" id="1913371"/>
    <lineage>
        <taxon>Eukaryota</taxon>
        <taxon>Fungi</taxon>
        <taxon>Fungi incertae sedis</taxon>
        <taxon>Microsporidia</taxon>
        <taxon>Nematocida</taxon>
    </lineage>
</organism>
<dbReference type="HOGENOM" id="CLU_2850234_0_0_1"/>
<reference evidence="1" key="1">
    <citation type="submission" date="2011-03" db="EMBL/GenBank/DDBJ databases">
        <title>The Genome Sequence of Nematocida sp1 strain ERTm2.</title>
        <authorList>
            <consortium name="The Broad Institute Genome Sequencing Platform"/>
            <consortium name="The Broad Institute Genome Sequencing Center for Infectious Disease"/>
            <person name="Cuomo C."/>
            <person name="Troemel E."/>
            <person name="Young S.K."/>
            <person name="Zeng Q."/>
            <person name="Gargeya S."/>
            <person name="Fitzgerald M."/>
            <person name="Haas B."/>
            <person name="Abouelleil A."/>
            <person name="Alvarado L."/>
            <person name="Arachchi H.M."/>
            <person name="Berlin A."/>
            <person name="Brown A."/>
            <person name="Chapman S.B."/>
            <person name="Chen Z."/>
            <person name="Dunbar C."/>
            <person name="Freedman E."/>
            <person name="Gearin G."/>
            <person name="Gellesch M."/>
            <person name="Goldberg J."/>
            <person name="Griggs A."/>
            <person name="Gujja S."/>
            <person name="Heilman E.R."/>
            <person name="Heiman D."/>
            <person name="Howarth C."/>
            <person name="Larson L."/>
            <person name="Lui A."/>
            <person name="MacDonald P.J.P."/>
            <person name="Mehta T."/>
            <person name="Montmayeur A."/>
            <person name="Murphy C."/>
            <person name="Neiman D."/>
            <person name="Pearson M."/>
            <person name="Priest M."/>
            <person name="Roberts A."/>
            <person name="Saif S."/>
            <person name="Shea T."/>
            <person name="Shenoy N."/>
            <person name="Sisk P."/>
            <person name="Stolte C."/>
            <person name="Sykes S."/>
            <person name="White J."/>
            <person name="Yandava C."/>
            <person name="Wortman J."/>
            <person name="Nusbaum C."/>
            <person name="Birren B."/>
        </authorList>
    </citation>
    <scope>NUCLEOTIDE SEQUENCE</scope>
    <source>
        <strain evidence="1">ERTm2</strain>
    </source>
</reference>
<dbReference type="Proteomes" id="UP000005622">
    <property type="component" value="Unassembled WGS sequence"/>
</dbReference>
<sequence>MNAIKTLCASIDRNYSNDNIIMDSDLSNYNNLDYLIPELAAKNLKLKNQLKIEESKQKYLEMYSY</sequence>
<protein>
    <submittedName>
        <fullName evidence="1">Uncharacterized protein</fullName>
    </submittedName>
</protein>
<dbReference type="AlphaFoldDB" id="H8ZCY6"/>
<dbReference type="EMBL" id="JH604635">
    <property type="protein sequence ID" value="EHY65526.1"/>
    <property type="molecule type" value="Genomic_DNA"/>
</dbReference>
<name>H8ZCY6_NEMA1</name>